<feature type="compositionally biased region" description="Low complexity" evidence="1">
    <location>
        <begin position="231"/>
        <end position="243"/>
    </location>
</feature>
<feature type="region of interest" description="Disordered" evidence="1">
    <location>
        <begin position="468"/>
        <end position="502"/>
    </location>
</feature>
<feature type="region of interest" description="Disordered" evidence="1">
    <location>
        <begin position="65"/>
        <end position="349"/>
    </location>
</feature>
<accession>A0A178XZV9</accession>
<evidence type="ECO:0000256" key="1">
    <source>
        <dbReference type="SAM" id="MobiDB-lite"/>
    </source>
</evidence>
<name>A0A178XZV9_SINSA</name>
<feature type="compositionally biased region" description="Low complexity" evidence="1">
    <location>
        <begin position="552"/>
        <end position="574"/>
    </location>
</feature>
<feature type="region of interest" description="Disordered" evidence="1">
    <location>
        <begin position="384"/>
        <end position="418"/>
    </location>
</feature>
<dbReference type="RefSeq" id="WP_066877554.1">
    <property type="nucleotide sequence ID" value="NZ_LNQB01000086.1"/>
</dbReference>
<dbReference type="STRING" id="36856.ATB98_02275"/>
<protein>
    <submittedName>
        <fullName evidence="2">Uncharacterized protein</fullName>
    </submittedName>
</protein>
<feature type="compositionally biased region" description="Low complexity" evidence="1">
    <location>
        <begin position="164"/>
        <end position="196"/>
    </location>
</feature>
<feature type="region of interest" description="Disordered" evidence="1">
    <location>
        <begin position="514"/>
        <end position="574"/>
    </location>
</feature>
<reference evidence="2 3" key="1">
    <citation type="submission" date="2015-11" db="EMBL/GenBank/DDBJ databases">
        <title>Ensifer anhuiense sp. nov., an effective nitrogen fixation bacterium with Glycine soja.</title>
        <authorList>
            <person name="Yan H."/>
            <person name="Chen W."/>
        </authorList>
    </citation>
    <scope>NUCLEOTIDE SEQUENCE [LARGE SCALE GENOMIC DNA]</scope>
    <source>
        <strain evidence="2 3">LMG 7837</strain>
    </source>
</reference>
<feature type="compositionally biased region" description="Low complexity" evidence="1">
    <location>
        <begin position="69"/>
        <end position="110"/>
    </location>
</feature>
<feature type="compositionally biased region" description="Low complexity" evidence="1">
    <location>
        <begin position="145"/>
        <end position="157"/>
    </location>
</feature>
<dbReference type="Proteomes" id="UP000078507">
    <property type="component" value="Unassembled WGS sequence"/>
</dbReference>
<dbReference type="EMBL" id="LNQB01000086">
    <property type="protein sequence ID" value="OAP40283.1"/>
    <property type="molecule type" value="Genomic_DNA"/>
</dbReference>
<gene>
    <name evidence="2" type="ORF">ATB98_02275</name>
</gene>
<keyword evidence="3" id="KW-1185">Reference proteome</keyword>
<feature type="compositionally biased region" description="Low complexity" evidence="1">
    <location>
        <begin position="468"/>
        <end position="478"/>
    </location>
</feature>
<proteinExistence type="predicted"/>
<evidence type="ECO:0000313" key="2">
    <source>
        <dbReference type="EMBL" id="OAP40283.1"/>
    </source>
</evidence>
<dbReference type="OrthoDB" id="8442940at2"/>
<dbReference type="AlphaFoldDB" id="A0A178XZV9"/>
<sequence>MADFVAVIRRTVDGLSENTPEMRGRVYEKARSAVRRQLENMNPRPSDDMINRQLNKLEQAIAEVESENAEALPAVDEAEPAEPAAAEAAPAEAPAAEAPAMEPGAAAPAAAEEHVVPAPDEVEAHPAASEEVGQQSAVEPEEPAAEPSAAEEPSVAPHTEAQEEPQPIEAAPAAEVGAHETTQYEEAAAAETPASEVAHEADGGEAIEPAHAAAEWGTPAEAQPEPEVQDEAAAPEAGAAEPQPVDEPAPPAEAPAQAERPSEWALPEWEDPAPSVGPSAPQAAPEREKEAAPSEPARLGMHPVEPEAVEPRNDEAAAARSWSFDDGDPFAAGAEDKKGKAEEPDISEWSWPVEKAPAAANEEARASTAWDHIDDLLGFDEGGRAANGSAVTGPEKDAELGPSPAPAGQRPPSYRATPKPRLFGIKRLVIGAVIVLLLGGGGYAYWQNREAGNAWLSDMVARIMPAGPAEAPQAPAGEGEPEEQPAELSGKPDEAAPPQEGSTKFTQRLLADGTERDEGPAGANGTAASQEGKSVAAQTEAVRPPNDEAGVQQAATDPATTPAAGQGNAQPAQPEISVADGEKMFLYEERLGQSSPTAIPGAVAWSIKEESPGGDAKPEPAIQAQISVPDRGLTALMTIKRNADPSLPASHVIEFVFSLPENFEGGSIDGVQRVSMKRTEQDRGDPLIAVPAKITDDFHMIALNDFAEAVSANTELLRSRSWIDIPITYRNGRRALLTLEKGPSGTEAFTKALQAWATLGNTAASGQ</sequence>
<comment type="caution">
    <text evidence="2">The sequence shown here is derived from an EMBL/GenBank/DDBJ whole genome shotgun (WGS) entry which is preliminary data.</text>
</comment>
<organism evidence="2 3">
    <name type="scientific">Sinorhizobium saheli</name>
    <dbReference type="NCBI Taxonomy" id="36856"/>
    <lineage>
        <taxon>Bacteria</taxon>
        <taxon>Pseudomonadati</taxon>
        <taxon>Pseudomonadota</taxon>
        <taxon>Alphaproteobacteria</taxon>
        <taxon>Hyphomicrobiales</taxon>
        <taxon>Rhizobiaceae</taxon>
        <taxon>Sinorhizobium/Ensifer group</taxon>
        <taxon>Sinorhizobium</taxon>
    </lineage>
</organism>
<evidence type="ECO:0000313" key="3">
    <source>
        <dbReference type="Proteomes" id="UP000078507"/>
    </source>
</evidence>
<feature type="compositionally biased region" description="Basic and acidic residues" evidence="1">
    <location>
        <begin position="334"/>
        <end position="343"/>
    </location>
</feature>